<dbReference type="InterPro" id="IPR051450">
    <property type="entry name" value="Gfo/Idh/MocA_Oxidoreductases"/>
</dbReference>
<evidence type="ECO:0000259" key="1">
    <source>
        <dbReference type="Pfam" id="PF01408"/>
    </source>
</evidence>
<organism evidence="3 4">
    <name type="scientific">Amycolatopsis minnesotensis</name>
    <dbReference type="NCBI Taxonomy" id="337894"/>
    <lineage>
        <taxon>Bacteria</taxon>
        <taxon>Bacillati</taxon>
        <taxon>Actinomycetota</taxon>
        <taxon>Actinomycetes</taxon>
        <taxon>Pseudonocardiales</taxon>
        <taxon>Pseudonocardiaceae</taxon>
        <taxon>Amycolatopsis</taxon>
    </lineage>
</organism>
<evidence type="ECO:0008006" key="5">
    <source>
        <dbReference type="Google" id="ProtNLM"/>
    </source>
</evidence>
<dbReference type="PANTHER" id="PTHR43377:SF1">
    <property type="entry name" value="BILIVERDIN REDUCTASE A"/>
    <property type="match status" value="1"/>
</dbReference>
<dbReference type="Pfam" id="PF01408">
    <property type="entry name" value="GFO_IDH_MocA"/>
    <property type="match status" value="1"/>
</dbReference>
<feature type="domain" description="Thiazolinyl imine reductase-like C-terminal" evidence="2">
    <location>
        <begin position="144"/>
        <end position="242"/>
    </location>
</feature>
<name>A0ABN2QVX0_9PSEU</name>
<proteinExistence type="predicted"/>
<dbReference type="RefSeq" id="WP_344418372.1">
    <property type="nucleotide sequence ID" value="NZ_BAAANN010000011.1"/>
</dbReference>
<dbReference type="NCBIfam" id="TIGR01761">
    <property type="entry name" value="thiaz-red"/>
    <property type="match status" value="1"/>
</dbReference>
<evidence type="ECO:0000313" key="4">
    <source>
        <dbReference type="Proteomes" id="UP001501116"/>
    </source>
</evidence>
<dbReference type="Proteomes" id="UP001501116">
    <property type="component" value="Unassembled WGS sequence"/>
</dbReference>
<accession>A0ABN2QVX0</accession>
<reference evidence="3 4" key="1">
    <citation type="journal article" date="2019" name="Int. J. Syst. Evol. Microbiol.">
        <title>The Global Catalogue of Microorganisms (GCM) 10K type strain sequencing project: providing services to taxonomists for standard genome sequencing and annotation.</title>
        <authorList>
            <consortium name="The Broad Institute Genomics Platform"/>
            <consortium name="The Broad Institute Genome Sequencing Center for Infectious Disease"/>
            <person name="Wu L."/>
            <person name="Ma J."/>
        </authorList>
    </citation>
    <scope>NUCLEOTIDE SEQUENCE [LARGE SCALE GENOMIC DNA]</scope>
    <source>
        <strain evidence="3 4">JCM 14545</strain>
    </source>
</reference>
<protein>
    <recommendedName>
        <fullName evidence="5">Thiazolinyl imide reductase</fullName>
    </recommendedName>
</protein>
<dbReference type="PANTHER" id="PTHR43377">
    <property type="entry name" value="BILIVERDIN REDUCTASE A"/>
    <property type="match status" value="1"/>
</dbReference>
<feature type="domain" description="Gfo/Idh/MocA-like oxidoreductase N-terminal" evidence="1">
    <location>
        <begin position="5"/>
        <end position="121"/>
    </location>
</feature>
<dbReference type="Gene3D" id="3.40.50.720">
    <property type="entry name" value="NAD(P)-binding Rossmann-like Domain"/>
    <property type="match status" value="1"/>
</dbReference>
<sequence>MNRSRVVVCGTTFGQSYLAAVASLPGEFELAGVLARGSERSAETARRAGVPLWTEAGQVPDDVDIACVVVRSSSMGGPGSELARTLLARGVHVLQEQPIHHDDLVESLKTARAHGVRYRMGDLYAQLPAARRWAAAARELSTRQRPAYLDAACAVQVSFPLLHVLAEALGSPRPWRFTSAGTSGPFTVVTGELGGVPLVLRVQNEIAPADPDNHLHLLTRATIGFDGGGLALHDAHGPVSWTPRLHVPPGVRASFDFTGSDAAHLGQPGTTFLDTAPPSYRDFLADVLPSAIGRDLLALREAVLDPASTSRAPQYHLALCRMWQDLTTALGYATLLEDPAHRPVPVPGPGDV</sequence>
<dbReference type="Pfam" id="PF21390">
    <property type="entry name" value="Irp3-like_C"/>
    <property type="match status" value="1"/>
</dbReference>
<dbReference type="InterPro" id="IPR010091">
    <property type="entry name" value="Thiazolinyl_imide_reductase"/>
</dbReference>
<dbReference type="SUPFAM" id="SSF51735">
    <property type="entry name" value="NAD(P)-binding Rossmann-fold domains"/>
    <property type="match status" value="1"/>
</dbReference>
<dbReference type="InterPro" id="IPR000683">
    <property type="entry name" value="Gfo/Idh/MocA-like_OxRdtase_N"/>
</dbReference>
<dbReference type="EMBL" id="BAAANN010000011">
    <property type="protein sequence ID" value="GAA1959054.1"/>
    <property type="molecule type" value="Genomic_DNA"/>
</dbReference>
<gene>
    <name evidence="3" type="ORF">GCM10009754_31850</name>
</gene>
<keyword evidence="4" id="KW-1185">Reference proteome</keyword>
<dbReference type="InterPro" id="IPR048655">
    <property type="entry name" value="Irp3-like_C"/>
</dbReference>
<dbReference type="InterPro" id="IPR036291">
    <property type="entry name" value="NAD(P)-bd_dom_sf"/>
</dbReference>
<evidence type="ECO:0000259" key="2">
    <source>
        <dbReference type="Pfam" id="PF21390"/>
    </source>
</evidence>
<evidence type="ECO:0000313" key="3">
    <source>
        <dbReference type="EMBL" id="GAA1959054.1"/>
    </source>
</evidence>
<dbReference type="Gene3D" id="3.30.360.10">
    <property type="entry name" value="Dihydrodipicolinate Reductase, domain 2"/>
    <property type="match status" value="1"/>
</dbReference>
<comment type="caution">
    <text evidence="3">The sequence shown here is derived from an EMBL/GenBank/DDBJ whole genome shotgun (WGS) entry which is preliminary data.</text>
</comment>